<sequence length="520" mass="59207">MNAVNQWKTHPAIASCFLASLLCSTPDPKRCHHDGITAHRIGLQKTLVELDNTIKTSSHGILTAIHQATMEILCYWYNAPQDWNANPLFKTLLKMCLDPEQTKIQIASQLPENSHSLAALSAPTEEEILQAEALADAGGLPTPGNRDAIEDEALQWIEHRGSKTVFGAIKQVFKSMKRSLRTLNSLPCITWLPDDDMLKVQLPDGKEIPQENFTRAFDTLLEETKNVYRKCIFKFDDEDQNFKPQVNLTLSYMDEVNSAQAGYCFLDDDRNSFGVDKYCLLQTLERHFPSALFDDMELVWATFNNTKLWSLTGKDKVIPHWFPKETYEIVLVYIAYIHPLAIHLLNKTGCSLEASHFSSQFFFLPPKPPSPSTMFGKAWECCTLKFDLPLKVQVHRQVVCRFQCCLYMFPTVTGDGNINFKGNWLYTLAGHASAAENNYGQSTDAINGLGKDTWEGYKKAVQFWHKFLRGNELHEKVCQKGKGKQWEIKEMEEIVMEDKELDRIQDMALEAEVEAETFAT</sequence>
<evidence type="ECO:0000313" key="2">
    <source>
        <dbReference type="EMBL" id="KAF9515426.1"/>
    </source>
</evidence>
<evidence type="ECO:0000313" key="3">
    <source>
        <dbReference type="Proteomes" id="UP000886523"/>
    </source>
</evidence>
<protein>
    <submittedName>
        <fullName evidence="2">Uncharacterized protein</fullName>
    </submittedName>
</protein>
<dbReference type="EMBL" id="MU128950">
    <property type="protein sequence ID" value="KAF9515426.1"/>
    <property type="molecule type" value="Genomic_DNA"/>
</dbReference>
<name>A0A9P6B0I2_9AGAM</name>
<keyword evidence="3" id="KW-1185">Reference proteome</keyword>
<comment type="caution">
    <text evidence="2">The sequence shown here is derived from an EMBL/GenBank/DDBJ whole genome shotgun (WGS) entry which is preliminary data.</text>
</comment>
<proteinExistence type="predicted"/>
<gene>
    <name evidence="2" type="ORF">BS47DRAFT_1361003</name>
</gene>
<keyword evidence="1" id="KW-0732">Signal</keyword>
<feature type="chain" id="PRO_5040384895" evidence="1">
    <location>
        <begin position="25"/>
        <end position="520"/>
    </location>
</feature>
<organism evidence="2 3">
    <name type="scientific">Hydnum rufescens UP504</name>
    <dbReference type="NCBI Taxonomy" id="1448309"/>
    <lineage>
        <taxon>Eukaryota</taxon>
        <taxon>Fungi</taxon>
        <taxon>Dikarya</taxon>
        <taxon>Basidiomycota</taxon>
        <taxon>Agaricomycotina</taxon>
        <taxon>Agaricomycetes</taxon>
        <taxon>Cantharellales</taxon>
        <taxon>Hydnaceae</taxon>
        <taxon>Hydnum</taxon>
    </lineage>
</organism>
<accession>A0A9P6B0I2</accession>
<feature type="signal peptide" evidence="1">
    <location>
        <begin position="1"/>
        <end position="24"/>
    </location>
</feature>
<reference evidence="2" key="1">
    <citation type="journal article" date="2020" name="Nat. Commun.">
        <title>Large-scale genome sequencing of mycorrhizal fungi provides insights into the early evolution of symbiotic traits.</title>
        <authorList>
            <person name="Miyauchi S."/>
            <person name="Kiss E."/>
            <person name="Kuo A."/>
            <person name="Drula E."/>
            <person name="Kohler A."/>
            <person name="Sanchez-Garcia M."/>
            <person name="Morin E."/>
            <person name="Andreopoulos B."/>
            <person name="Barry K.W."/>
            <person name="Bonito G."/>
            <person name="Buee M."/>
            <person name="Carver A."/>
            <person name="Chen C."/>
            <person name="Cichocki N."/>
            <person name="Clum A."/>
            <person name="Culley D."/>
            <person name="Crous P.W."/>
            <person name="Fauchery L."/>
            <person name="Girlanda M."/>
            <person name="Hayes R.D."/>
            <person name="Keri Z."/>
            <person name="LaButti K."/>
            <person name="Lipzen A."/>
            <person name="Lombard V."/>
            <person name="Magnuson J."/>
            <person name="Maillard F."/>
            <person name="Murat C."/>
            <person name="Nolan M."/>
            <person name="Ohm R.A."/>
            <person name="Pangilinan J."/>
            <person name="Pereira M.F."/>
            <person name="Perotto S."/>
            <person name="Peter M."/>
            <person name="Pfister S."/>
            <person name="Riley R."/>
            <person name="Sitrit Y."/>
            <person name="Stielow J.B."/>
            <person name="Szollosi G."/>
            <person name="Zifcakova L."/>
            <person name="Stursova M."/>
            <person name="Spatafora J.W."/>
            <person name="Tedersoo L."/>
            <person name="Vaario L.M."/>
            <person name="Yamada A."/>
            <person name="Yan M."/>
            <person name="Wang P."/>
            <person name="Xu J."/>
            <person name="Bruns T."/>
            <person name="Baldrian P."/>
            <person name="Vilgalys R."/>
            <person name="Dunand C."/>
            <person name="Henrissat B."/>
            <person name="Grigoriev I.V."/>
            <person name="Hibbett D."/>
            <person name="Nagy L.G."/>
            <person name="Martin F.M."/>
        </authorList>
    </citation>
    <scope>NUCLEOTIDE SEQUENCE</scope>
    <source>
        <strain evidence="2">UP504</strain>
    </source>
</reference>
<dbReference type="Proteomes" id="UP000886523">
    <property type="component" value="Unassembled WGS sequence"/>
</dbReference>
<evidence type="ECO:0000256" key="1">
    <source>
        <dbReference type="SAM" id="SignalP"/>
    </source>
</evidence>
<dbReference type="AlphaFoldDB" id="A0A9P6B0I2"/>